<dbReference type="InterPro" id="IPR015867">
    <property type="entry name" value="N-reg_PII/ATP_PRibTrfase_C"/>
</dbReference>
<organism evidence="7 8">
    <name type="scientific">Porphyromonas uenonis 60-3</name>
    <dbReference type="NCBI Taxonomy" id="596327"/>
    <lineage>
        <taxon>Bacteria</taxon>
        <taxon>Pseudomonadati</taxon>
        <taxon>Bacteroidota</taxon>
        <taxon>Bacteroidia</taxon>
        <taxon>Bacteroidales</taxon>
        <taxon>Porphyromonadaceae</taxon>
        <taxon>Porphyromonas</taxon>
    </lineage>
</organism>
<evidence type="ECO:0000313" key="7">
    <source>
        <dbReference type="EMBL" id="EEK16752.1"/>
    </source>
</evidence>
<sequence>MVTIGDVVRTIEECYPLSYQESYDNSGLQVGDVTQPLRGIMLAVETTEAVLEECLQRGCNLLVSHHPILFRGLKRITPATYQERCVAFALRNNIAIYACHTSADNEVSQGVNHCLANLVGLKREGRRPMMPQRGRFYKLQTFIPHSHAEALRTAYEEAGIGSLGGYTGCSYSCSGVGRFRPGAETHPTIGTHGAMEAVEEEMISVLVPQERLSQALTTLVATHPYEVPAYEVIPIVMDHPTSGLGIVGELPSELSPQEFLEHLATLPAVERIAYSNPPTQPIRRVALCGGSGGGHEFIGEALRSGAEVYITGEAKYNDYLDVQDRLWLITLGHFESEHCTRTMLYDALSDKYRNFVIHMSDADTNPIHYF</sequence>
<proteinExistence type="inferred from homology"/>
<keyword evidence="8" id="KW-1185">Reference proteome</keyword>
<evidence type="ECO:0000256" key="6">
    <source>
        <dbReference type="PIRSR" id="PIRSR602678-1"/>
    </source>
</evidence>
<comment type="caution">
    <text evidence="7">The sequence shown here is derived from an EMBL/GenBank/DDBJ whole genome shotgun (WGS) entry which is preliminary data.</text>
</comment>
<dbReference type="GO" id="GO:0046872">
    <property type="term" value="F:metal ion binding"/>
    <property type="evidence" value="ECO:0007669"/>
    <property type="project" value="UniProtKB-UniRule"/>
</dbReference>
<dbReference type="SUPFAM" id="SSF102705">
    <property type="entry name" value="NIF3 (NGG1p interacting factor 3)-like"/>
    <property type="match status" value="1"/>
</dbReference>
<dbReference type="GO" id="GO:0005737">
    <property type="term" value="C:cytoplasm"/>
    <property type="evidence" value="ECO:0007669"/>
    <property type="project" value="TreeGrafter"/>
</dbReference>
<dbReference type="eggNOG" id="COG0327">
    <property type="taxonomic scope" value="Bacteria"/>
</dbReference>
<comment type="similarity">
    <text evidence="1 5">Belongs to the GTP cyclohydrolase I type 2/NIF3 family.</text>
</comment>
<dbReference type="AlphaFoldDB" id="C2MBY7"/>
<dbReference type="Pfam" id="PF01784">
    <property type="entry name" value="DUF34_NIF3"/>
    <property type="match status" value="1"/>
</dbReference>
<evidence type="ECO:0000256" key="1">
    <source>
        <dbReference type="ARBA" id="ARBA00006964"/>
    </source>
</evidence>
<dbReference type="EMBL" id="ACLR01000160">
    <property type="protein sequence ID" value="EEK16752.1"/>
    <property type="molecule type" value="Genomic_DNA"/>
</dbReference>
<accession>C2MBY7</accession>
<dbReference type="RefSeq" id="WP_007365414.1">
    <property type="nucleotide sequence ID" value="NZ_ACLR01000160.1"/>
</dbReference>
<evidence type="ECO:0000256" key="3">
    <source>
        <dbReference type="ARBA" id="ARBA00022112"/>
    </source>
</evidence>
<reference evidence="7 8" key="1">
    <citation type="submission" date="2009-04" db="EMBL/GenBank/DDBJ databases">
        <authorList>
            <person name="Sebastian Y."/>
            <person name="Madupu R."/>
            <person name="Durkin A.S."/>
            <person name="Torralba M."/>
            <person name="Methe B."/>
            <person name="Sutton G.G."/>
            <person name="Strausberg R.L."/>
            <person name="Nelson K.E."/>
        </authorList>
    </citation>
    <scope>NUCLEOTIDE SEQUENCE [LARGE SCALE GENOMIC DNA]</scope>
    <source>
        <strain evidence="7 8">60-3</strain>
    </source>
</reference>
<protein>
    <recommendedName>
        <fullName evidence="3 5">GTP cyclohydrolase 1 type 2 homolog</fullName>
    </recommendedName>
</protein>
<feature type="binding site" evidence="6">
    <location>
        <position position="66"/>
    </location>
    <ligand>
        <name>a divalent metal cation</name>
        <dbReference type="ChEBI" id="CHEBI:60240"/>
        <label>1</label>
    </ligand>
</feature>
<dbReference type="FunFam" id="3.40.1390.30:FF:000001">
    <property type="entry name" value="GTP cyclohydrolase 1 type 2"/>
    <property type="match status" value="1"/>
</dbReference>
<dbReference type="Gene3D" id="3.30.70.120">
    <property type="match status" value="1"/>
</dbReference>
<dbReference type="InterPro" id="IPR017221">
    <property type="entry name" value="DUF34/NIF3_bac"/>
</dbReference>
<evidence type="ECO:0000256" key="2">
    <source>
        <dbReference type="ARBA" id="ARBA00011643"/>
    </source>
</evidence>
<feature type="binding site" evidence="6">
    <location>
        <position position="337"/>
    </location>
    <ligand>
        <name>a divalent metal cation</name>
        <dbReference type="ChEBI" id="CHEBI:60240"/>
        <label>1</label>
    </ligand>
</feature>
<dbReference type="PIRSF" id="PIRSF037489">
    <property type="entry name" value="UCP037489_NIF3_YqfO"/>
    <property type="match status" value="1"/>
</dbReference>
<dbReference type="OrthoDB" id="9792792at2"/>
<dbReference type="InterPro" id="IPR036069">
    <property type="entry name" value="DUF34/NIF3_sf"/>
</dbReference>
<feature type="binding site" evidence="6">
    <location>
        <position position="104"/>
    </location>
    <ligand>
        <name>a divalent metal cation</name>
        <dbReference type="ChEBI" id="CHEBI:60240"/>
        <label>1</label>
    </ligand>
</feature>
<dbReference type="PANTHER" id="PTHR13799">
    <property type="entry name" value="NGG1 INTERACTING FACTOR 3"/>
    <property type="match status" value="1"/>
</dbReference>
<dbReference type="InterPro" id="IPR002678">
    <property type="entry name" value="DUF34/NIF3"/>
</dbReference>
<feature type="binding site" evidence="6">
    <location>
        <position position="333"/>
    </location>
    <ligand>
        <name>a divalent metal cation</name>
        <dbReference type="ChEBI" id="CHEBI:60240"/>
        <label>1</label>
    </ligand>
</feature>
<dbReference type="Proteomes" id="UP000003303">
    <property type="component" value="Unassembled WGS sequence"/>
</dbReference>
<evidence type="ECO:0000256" key="4">
    <source>
        <dbReference type="ARBA" id="ARBA00022723"/>
    </source>
</evidence>
<evidence type="ECO:0000256" key="5">
    <source>
        <dbReference type="PIRNR" id="PIRNR037489"/>
    </source>
</evidence>
<keyword evidence="4 5" id="KW-0479">Metal-binding</keyword>
<dbReference type="Gene3D" id="3.40.1390.30">
    <property type="entry name" value="NIF3 (NGG1p interacting factor 3)-like"/>
    <property type="match status" value="1"/>
</dbReference>
<name>C2MBY7_9PORP</name>
<dbReference type="PANTHER" id="PTHR13799:SF14">
    <property type="entry name" value="GTP CYCLOHYDROLASE 1 TYPE 2 HOMOLOG"/>
    <property type="match status" value="1"/>
</dbReference>
<dbReference type="STRING" id="596327.PORUE0001_1165"/>
<gene>
    <name evidence="7" type="ORF">PORUE0001_1165</name>
</gene>
<evidence type="ECO:0000313" key="8">
    <source>
        <dbReference type="Proteomes" id="UP000003303"/>
    </source>
</evidence>
<comment type="subunit">
    <text evidence="2">Homohexamer.</text>
</comment>
<feature type="binding site" evidence="6">
    <location>
        <position position="65"/>
    </location>
    <ligand>
        <name>a divalent metal cation</name>
        <dbReference type="ChEBI" id="CHEBI:60240"/>
        <label>1</label>
    </ligand>
</feature>
<dbReference type="NCBIfam" id="TIGR00486">
    <property type="entry name" value="YbgI_SA1388"/>
    <property type="match status" value="1"/>
</dbReference>